<dbReference type="EMBL" id="BAABCP010000001">
    <property type="protein sequence ID" value="GAA3927847.1"/>
    <property type="molecule type" value="Genomic_DNA"/>
</dbReference>
<dbReference type="InterPro" id="IPR002575">
    <property type="entry name" value="Aminoglycoside_PTrfase"/>
</dbReference>
<evidence type="ECO:0000256" key="1">
    <source>
        <dbReference type="SAM" id="MobiDB-lite"/>
    </source>
</evidence>
<dbReference type="Gene3D" id="3.90.1200.10">
    <property type="match status" value="1"/>
</dbReference>
<evidence type="ECO:0000259" key="2">
    <source>
        <dbReference type="Pfam" id="PF01636"/>
    </source>
</evidence>
<accession>A0ABP7MR02</accession>
<proteinExistence type="predicted"/>
<dbReference type="SUPFAM" id="SSF56112">
    <property type="entry name" value="Protein kinase-like (PK-like)"/>
    <property type="match status" value="1"/>
</dbReference>
<sequence>MARSPFTLVAAVTAALPGAEVVGARALTSGGDGRFDSAVATLADGRELVIRVASDDATATELAEESLALRALTPGAREMLPFQVPTRIGETRVADARALVTDLVPGFQIDAALIPAGRGAAVSIGEAIAALHALPGSVVRASGLPVRDAGGVRSEIRQLIDRAATTGRVPARLTARWRDAAADDDLWRFETTVTLAGIQAQSFLFEDDPEEGPRVSGVIGWNGLAIGDPAEDLGWLSGAPDAAEDVHVAYVSASPRAVDPALRVRARLHAELEFARWLVHGDDLHRQDIVDDAAGLLESLSDGLRSDDLRVIATYTGGVDSALDVLERTPDTATPAIDTSMQTDAYRPEDLWPDEDDAEAEDDSTAAEEEPSADAASAESDAAPQADPAGEPTQDLTEISAVRGSAHDHRGTEAEGGADVSAPDGRASDLDSAAEAQRAARAALQRWTSSASE</sequence>
<evidence type="ECO:0000313" key="4">
    <source>
        <dbReference type="Proteomes" id="UP001501591"/>
    </source>
</evidence>
<keyword evidence="4" id="KW-1185">Reference proteome</keyword>
<protein>
    <recommendedName>
        <fullName evidence="2">Aminoglycoside phosphotransferase domain-containing protein</fullName>
    </recommendedName>
</protein>
<reference evidence="4" key="1">
    <citation type="journal article" date="2019" name="Int. J. Syst. Evol. Microbiol.">
        <title>The Global Catalogue of Microorganisms (GCM) 10K type strain sequencing project: providing services to taxonomists for standard genome sequencing and annotation.</title>
        <authorList>
            <consortium name="The Broad Institute Genomics Platform"/>
            <consortium name="The Broad Institute Genome Sequencing Center for Infectious Disease"/>
            <person name="Wu L."/>
            <person name="Ma J."/>
        </authorList>
    </citation>
    <scope>NUCLEOTIDE SEQUENCE [LARGE SCALE GENOMIC DNA]</scope>
    <source>
        <strain evidence="4">JCM 17024</strain>
    </source>
</reference>
<name>A0ABP7MR02_9MICO</name>
<feature type="domain" description="Aminoglycoside phosphotransferase" evidence="2">
    <location>
        <begin position="39"/>
        <end position="237"/>
    </location>
</feature>
<comment type="caution">
    <text evidence="3">The sequence shown here is derived from an EMBL/GenBank/DDBJ whole genome shotgun (WGS) entry which is preliminary data.</text>
</comment>
<gene>
    <name evidence="3" type="ORF">GCM10022383_03530</name>
</gene>
<feature type="compositionally biased region" description="Low complexity" evidence="1">
    <location>
        <begin position="373"/>
        <end position="389"/>
    </location>
</feature>
<dbReference type="InterPro" id="IPR011009">
    <property type="entry name" value="Kinase-like_dom_sf"/>
</dbReference>
<dbReference type="RefSeq" id="WP_344817772.1">
    <property type="nucleotide sequence ID" value="NZ_BAABCP010000001.1"/>
</dbReference>
<organism evidence="3 4">
    <name type="scientific">Microbacterium soli</name>
    <dbReference type="NCBI Taxonomy" id="446075"/>
    <lineage>
        <taxon>Bacteria</taxon>
        <taxon>Bacillati</taxon>
        <taxon>Actinomycetota</taxon>
        <taxon>Actinomycetes</taxon>
        <taxon>Micrococcales</taxon>
        <taxon>Microbacteriaceae</taxon>
        <taxon>Microbacterium</taxon>
    </lineage>
</organism>
<dbReference type="Proteomes" id="UP001501591">
    <property type="component" value="Unassembled WGS sequence"/>
</dbReference>
<evidence type="ECO:0000313" key="3">
    <source>
        <dbReference type="EMBL" id="GAA3927847.1"/>
    </source>
</evidence>
<feature type="compositionally biased region" description="Acidic residues" evidence="1">
    <location>
        <begin position="351"/>
        <end position="372"/>
    </location>
</feature>
<feature type="region of interest" description="Disordered" evidence="1">
    <location>
        <begin position="326"/>
        <end position="437"/>
    </location>
</feature>
<dbReference type="Pfam" id="PF01636">
    <property type="entry name" value="APH"/>
    <property type="match status" value="1"/>
</dbReference>